<keyword evidence="4 7" id="KW-0067">ATP-binding</keyword>
<dbReference type="GO" id="GO:0015807">
    <property type="term" value="P:L-amino acid transport"/>
    <property type="evidence" value="ECO:0007669"/>
    <property type="project" value="TreeGrafter"/>
</dbReference>
<dbReference type="SMART" id="SM00382">
    <property type="entry name" value="AAA"/>
    <property type="match status" value="1"/>
</dbReference>
<accession>A0A4P6MXU8</accession>
<evidence type="ECO:0000313" key="7">
    <source>
        <dbReference type="EMBL" id="QBF46775.1"/>
    </source>
</evidence>
<dbReference type="Gene3D" id="3.40.50.300">
    <property type="entry name" value="P-loop containing nucleotide triphosphate hydrolases"/>
    <property type="match status" value="1"/>
</dbReference>
<keyword evidence="3" id="KW-0547">Nucleotide-binding</keyword>
<dbReference type="GO" id="GO:0016887">
    <property type="term" value="F:ATP hydrolysis activity"/>
    <property type="evidence" value="ECO:0007669"/>
    <property type="project" value="InterPro"/>
</dbReference>
<dbReference type="Pfam" id="PF00005">
    <property type="entry name" value="ABC_tran"/>
    <property type="match status" value="1"/>
</dbReference>
<evidence type="ECO:0000256" key="2">
    <source>
        <dbReference type="ARBA" id="ARBA00022448"/>
    </source>
</evidence>
<dbReference type="PANTHER" id="PTHR43820">
    <property type="entry name" value="HIGH-AFFINITY BRANCHED-CHAIN AMINO ACID TRANSPORT ATP-BINDING PROTEIN LIVF"/>
    <property type="match status" value="1"/>
</dbReference>
<keyword evidence="2" id="KW-0813">Transport</keyword>
<organism evidence="7 8">
    <name type="scientific">Janibacter limosus</name>
    <dbReference type="NCBI Taxonomy" id="53458"/>
    <lineage>
        <taxon>Bacteria</taxon>
        <taxon>Bacillati</taxon>
        <taxon>Actinomycetota</taxon>
        <taxon>Actinomycetes</taxon>
        <taxon>Micrococcales</taxon>
        <taxon>Intrasporangiaceae</taxon>
        <taxon>Janibacter</taxon>
    </lineage>
</organism>
<dbReference type="PROSITE" id="PS50893">
    <property type="entry name" value="ABC_TRANSPORTER_2"/>
    <property type="match status" value="1"/>
</dbReference>
<evidence type="ECO:0000256" key="4">
    <source>
        <dbReference type="ARBA" id="ARBA00022840"/>
    </source>
</evidence>
<dbReference type="Proteomes" id="UP000290408">
    <property type="component" value="Chromosome"/>
</dbReference>
<dbReference type="GO" id="GO:0015658">
    <property type="term" value="F:branched-chain amino acid transmembrane transporter activity"/>
    <property type="evidence" value="ECO:0007669"/>
    <property type="project" value="TreeGrafter"/>
</dbReference>
<evidence type="ECO:0000256" key="1">
    <source>
        <dbReference type="ARBA" id="ARBA00005417"/>
    </source>
</evidence>
<evidence type="ECO:0000313" key="8">
    <source>
        <dbReference type="Proteomes" id="UP000290408"/>
    </source>
</evidence>
<dbReference type="KEGG" id="jli:EXU32_11270"/>
<dbReference type="InterPro" id="IPR003439">
    <property type="entry name" value="ABC_transporter-like_ATP-bd"/>
</dbReference>
<dbReference type="RefSeq" id="WP_130629993.1">
    <property type="nucleotide sequence ID" value="NZ_CP036164.1"/>
</dbReference>
<dbReference type="PROSITE" id="PS00211">
    <property type="entry name" value="ABC_TRANSPORTER_1"/>
    <property type="match status" value="1"/>
</dbReference>
<feature type="domain" description="ABC transporter" evidence="6">
    <location>
        <begin position="8"/>
        <end position="236"/>
    </location>
</feature>
<dbReference type="EMBL" id="CP036164">
    <property type="protein sequence ID" value="QBF46775.1"/>
    <property type="molecule type" value="Genomic_DNA"/>
</dbReference>
<dbReference type="InterPro" id="IPR017871">
    <property type="entry name" value="ABC_transporter-like_CS"/>
</dbReference>
<dbReference type="SUPFAM" id="SSF52540">
    <property type="entry name" value="P-loop containing nucleoside triphosphate hydrolases"/>
    <property type="match status" value="1"/>
</dbReference>
<evidence type="ECO:0000256" key="3">
    <source>
        <dbReference type="ARBA" id="ARBA00022741"/>
    </source>
</evidence>
<dbReference type="InterPro" id="IPR027417">
    <property type="entry name" value="P-loop_NTPase"/>
</dbReference>
<dbReference type="OrthoDB" id="9805514at2"/>
<name>A0A4P6MXU8_9MICO</name>
<dbReference type="STRING" id="1216970.GCA_001570985_00552"/>
<comment type="similarity">
    <text evidence="1">Belongs to the ABC transporter superfamily.</text>
</comment>
<gene>
    <name evidence="7" type="ORF">EXU32_11270</name>
</gene>
<reference evidence="7 8" key="1">
    <citation type="submission" date="2019-02" db="EMBL/GenBank/DDBJ databases">
        <title>Genomic data mining of an Antarctic deep-sea actinobacterium, Janibacterlimosus P3-3-X1.</title>
        <authorList>
            <person name="Liao L."/>
            <person name="Chen B."/>
        </authorList>
    </citation>
    <scope>NUCLEOTIDE SEQUENCE [LARGE SCALE GENOMIC DNA]</scope>
    <source>
        <strain evidence="7 8">P3-3-X1</strain>
    </source>
</reference>
<dbReference type="InterPro" id="IPR052156">
    <property type="entry name" value="BCAA_Transport_ATP-bd_LivF"/>
</dbReference>
<keyword evidence="5" id="KW-0029">Amino-acid transport</keyword>
<dbReference type="PANTHER" id="PTHR43820:SF2">
    <property type="entry name" value="ABC TRANSPORTER ATP-BINDING PROTEIN"/>
    <property type="match status" value="1"/>
</dbReference>
<dbReference type="InterPro" id="IPR003593">
    <property type="entry name" value="AAA+_ATPase"/>
</dbReference>
<dbReference type="CDD" id="cd03224">
    <property type="entry name" value="ABC_TM1139_LivF_branched"/>
    <property type="match status" value="1"/>
</dbReference>
<sequence>MSATGADLKIAGVEAGYGGSTVLTGVDLHVVAGETVALLGRNGVGKTTLMSTIMGFVSTHSGSIHVGDEDITSLPTHARARVGVAIVPQGRRVFAPLTVHNNLRIAEGKHSGEWSLERIYELMPRLRERRTNRGDQLSGGEQQMLAIGRALLLGPRVLLLDEPSDGLAPAIVAQVMGIVRELAQEGITVLLVEQDLRAAFSVADRVVVMEKGRIVHESTTEEFRSDAPRARRLLGVG</sequence>
<proteinExistence type="inferred from homology"/>
<evidence type="ECO:0000256" key="5">
    <source>
        <dbReference type="ARBA" id="ARBA00022970"/>
    </source>
</evidence>
<keyword evidence="8" id="KW-1185">Reference proteome</keyword>
<protein>
    <submittedName>
        <fullName evidence="7">ABC transporter ATP-binding protein</fullName>
    </submittedName>
</protein>
<dbReference type="GO" id="GO:0005524">
    <property type="term" value="F:ATP binding"/>
    <property type="evidence" value="ECO:0007669"/>
    <property type="project" value="UniProtKB-KW"/>
</dbReference>
<dbReference type="AlphaFoldDB" id="A0A4P6MXU8"/>
<evidence type="ECO:0000259" key="6">
    <source>
        <dbReference type="PROSITE" id="PS50893"/>
    </source>
</evidence>